<keyword evidence="8" id="KW-1185">Reference proteome</keyword>
<name>A0A5B8VJW8_9BACT</name>
<reference evidence="7 8" key="1">
    <citation type="journal article" date="2017" name="Int. J. Syst. Evol. Microbiol.">
        <title>Arachidicoccus ginsenosidivorans sp. nov., with ginsenoside-converting activity isolated from ginseng cultivating soil.</title>
        <authorList>
            <person name="Siddiqi M.Z."/>
            <person name="Aslam Z."/>
            <person name="Im W.T."/>
        </authorList>
    </citation>
    <scope>NUCLEOTIDE SEQUENCE [LARGE SCALE GENOMIC DNA]</scope>
    <source>
        <strain evidence="7 8">Gsoil 809</strain>
    </source>
</reference>
<dbReference type="PANTHER" id="PTHR46972:SF1">
    <property type="entry name" value="FAD DEPENDENT OXIDOREDUCTASE DOMAIN-CONTAINING PROTEIN"/>
    <property type="match status" value="1"/>
</dbReference>
<dbReference type="EC" id="1.14.13.-" evidence="5"/>
<dbReference type="PRINTS" id="PR00420">
    <property type="entry name" value="RNGMNOXGNASE"/>
</dbReference>
<feature type="domain" description="FAD-binding" evidence="6">
    <location>
        <begin position="8"/>
        <end position="358"/>
    </location>
</feature>
<dbReference type="GO" id="GO:0004497">
    <property type="term" value="F:monooxygenase activity"/>
    <property type="evidence" value="ECO:0007669"/>
    <property type="project" value="UniProtKB-UniRule"/>
</dbReference>
<evidence type="ECO:0000256" key="5">
    <source>
        <dbReference type="HAMAP-Rule" id="MF_00845"/>
    </source>
</evidence>
<comment type="similarity">
    <text evidence="5">Belongs to the aromatic-ring hydroxylase family. TetX subfamily.</text>
</comment>
<organism evidence="7 8">
    <name type="scientific">Arachidicoccus ginsenosidivorans</name>
    <dbReference type="NCBI Taxonomy" id="496057"/>
    <lineage>
        <taxon>Bacteria</taxon>
        <taxon>Pseudomonadati</taxon>
        <taxon>Bacteroidota</taxon>
        <taxon>Chitinophagia</taxon>
        <taxon>Chitinophagales</taxon>
        <taxon>Chitinophagaceae</taxon>
        <taxon>Arachidicoccus</taxon>
    </lineage>
</organism>
<feature type="binding site" evidence="5">
    <location>
        <position position="109"/>
    </location>
    <ligand>
        <name>FAD</name>
        <dbReference type="ChEBI" id="CHEBI:57692"/>
    </ligand>
</feature>
<dbReference type="OrthoDB" id="9782160at2"/>
<dbReference type="GO" id="GO:0046677">
    <property type="term" value="P:response to antibiotic"/>
    <property type="evidence" value="ECO:0007669"/>
    <property type="project" value="InterPro"/>
</dbReference>
<accession>A0A5B8VJW8</accession>
<comment type="catalytic activity">
    <reaction evidence="5">
        <text>a tetracycline + NADPH + O2 + H(+) = an 11a-hydroxytetracycline + NADP(+) + H2O</text>
        <dbReference type="Rhea" id="RHEA:61444"/>
        <dbReference type="ChEBI" id="CHEBI:15377"/>
        <dbReference type="ChEBI" id="CHEBI:15378"/>
        <dbReference type="ChEBI" id="CHEBI:15379"/>
        <dbReference type="ChEBI" id="CHEBI:57783"/>
        <dbReference type="ChEBI" id="CHEBI:58349"/>
        <dbReference type="ChEBI" id="CHEBI:144644"/>
        <dbReference type="ChEBI" id="CHEBI:144645"/>
    </reaction>
</comment>
<dbReference type="KEGG" id="agi:FSB73_05805"/>
<dbReference type="RefSeq" id="WP_146780536.1">
    <property type="nucleotide sequence ID" value="NZ_CP042434.1"/>
</dbReference>
<proteinExistence type="inferred from homology"/>
<protein>
    <recommendedName>
        <fullName evidence="5">Flavin-dependent monooxygenase</fullName>
    </recommendedName>
    <alternativeName>
        <fullName evidence="5">TetX monooxygenase</fullName>
        <shortName evidence="5">TetX</shortName>
        <ecNumber evidence="5">1.14.13.-</ecNumber>
    </alternativeName>
</protein>
<feature type="binding site" evidence="5">
    <location>
        <position position="43"/>
    </location>
    <ligand>
        <name>NADPH</name>
        <dbReference type="ChEBI" id="CHEBI:57783"/>
    </ligand>
</feature>
<dbReference type="GO" id="GO:0071949">
    <property type="term" value="F:FAD binding"/>
    <property type="evidence" value="ECO:0007669"/>
    <property type="project" value="InterPro"/>
</dbReference>
<dbReference type="Proteomes" id="UP000321291">
    <property type="component" value="Chromosome"/>
</dbReference>
<keyword evidence="5" id="KW-0521">NADP</keyword>
<evidence type="ECO:0000256" key="2">
    <source>
        <dbReference type="ARBA" id="ARBA00022827"/>
    </source>
</evidence>
<keyword evidence="5" id="KW-0963">Cytoplasm</keyword>
<comment type="cofactor">
    <cofactor evidence="5">
        <name>FAD</name>
        <dbReference type="ChEBI" id="CHEBI:57692"/>
    </cofactor>
</comment>
<dbReference type="SUPFAM" id="SSF51905">
    <property type="entry name" value="FAD/NAD(P)-binding domain"/>
    <property type="match status" value="1"/>
</dbReference>
<gene>
    <name evidence="7" type="ORF">FSB73_05805</name>
</gene>
<dbReference type="HAMAP" id="MF_00845">
    <property type="entry name" value="TetX_monooxygenase"/>
    <property type="match status" value="1"/>
</dbReference>
<keyword evidence="3 5" id="KW-0560">Oxidoreductase</keyword>
<keyword evidence="1 5" id="KW-0285">Flavoprotein</keyword>
<dbReference type="InterPro" id="IPR002938">
    <property type="entry name" value="FAD-bd"/>
</dbReference>
<dbReference type="Pfam" id="PF01494">
    <property type="entry name" value="FAD_binding_3"/>
    <property type="match status" value="1"/>
</dbReference>
<evidence type="ECO:0000313" key="8">
    <source>
        <dbReference type="Proteomes" id="UP000321291"/>
    </source>
</evidence>
<evidence type="ECO:0000256" key="4">
    <source>
        <dbReference type="ARBA" id="ARBA00023033"/>
    </source>
</evidence>
<dbReference type="InterPro" id="IPR043683">
    <property type="entry name" value="TetX_monooxygenase"/>
</dbReference>
<evidence type="ECO:0000256" key="3">
    <source>
        <dbReference type="ARBA" id="ARBA00023002"/>
    </source>
</evidence>
<keyword evidence="2 5" id="KW-0274">FAD</keyword>
<comment type="subunit">
    <text evidence="5">Monomer.</text>
</comment>
<comment type="subcellular location">
    <subcellularLocation>
        <location evidence="5">Cytoplasm</location>
    </subcellularLocation>
</comment>
<evidence type="ECO:0000313" key="7">
    <source>
        <dbReference type="EMBL" id="QEC71262.1"/>
    </source>
</evidence>
<comment type="domain">
    <text evidence="5">Consists of an N-terminal FAD-binding domain with a Rossman fold and a C-terminal substrate-binding domain.</text>
</comment>
<dbReference type="AlphaFoldDB" id="A0A5B8VJW8"/>
<evidence type="ECO:0000259" key="6">
    <source>
        <dbReference type="Pfam" id="PF01494"/>
    </source>
</evidence>
<dbReference type="InterPro" id="IPR036188">
    <property type="entry name" value="FAD/NAD-bd_sf"/>
</dbReference>
<feature type="binding site" evidence="5">
    <location>
        <position position="50"/>
    </location>
    <ligand>
        <name>FAD</name>
        <dbReference type="ChEBI" id="CHEBI:57692"/>
    </ligand>
</feature>
<dbReference type="PANTHER" id="PTHR46972">
    <property type="entry name" value="MONOOXYGENASE ASQM-RELATED"/>
    <property type="match status" value="1"/>
</dbReference>
<sequence>MLLDQKVVAIIGGGPGGLMLARLLQLKGVKVHVYERDAHPGIRQQGATLDLHEESGLKALQAAGLMSAFTGHYRPGAGKMRVADKNLKFFIDDHATGQGYTEIRPEIDRGPLRDILIESLQPGTIIWDSHFQSMKRMQNDAQNMGKWAINFKNGQTAIADLVIAADGANSKVRQYLTDLQPVYSDITMVEGNIYNAAAHAPKLWQLTKGGKLFMLEDEKSLILTAKGDGTLTFYTGSKEKADWVANSQIDFDNQHSVFDWFKIAYAGWDPRLHELFQSEVKYIPRPMYHYAKNQQWDTAADLTLLGDAAHRMPPYAGEGVNMALLDALMLSKALLTENCNTLKEAISEYESEMLQRADVYTEMSLQNTRMLHKPGAISYMLQLLNEETS</sequence>
<evidence type="ECO:0000256" key="1">
    <source>
        <dbReference type="ARBA" id="ARBA00022630"/>
    </source>
</evidence>
<keyword evidence="5" id="KW-0547">Nucleotide-binding</keyword>
<dbReference type="Gene3D" id="3.50.50.60">
    <property type="entry name" value="FAD/NAD(P)-binding domain"/>
    <property type="match status" value="1"/>
</dbReference>
<keyword evidence="4 5" id="KW-0503">Monooxygenase</keyword>
<feature type="binding site" evidence="5">
    <location>
        <position position="307"/>
    </location>
    <ligand>
        <name>FAD</name>
        <dbReference type="ChEBI" id="CHEBI:57692"/>
    </ligand>
</feature>
<dbReference type="GO" id="GO:0005737">
    <property type="term" value="C:cytoplasm"/>
    <property type="evidence" value="ECO:0007669"/>
    <property type="project" value="UniProtKB-SubCell"/>
</dbReference>
<dbReference type="EMBL" id="CP042434">
    <property type="protein sequence ID" value="QEC71262.1"/>
    <property type="molecule type" value="Genomic_DNA"/>
</dbReference>
<comment type="function">
    <text evidence="5">An FAD-requiring monooxygenase active on some tetracycline antibiotic derivatives, which leads to their inactivation. Hydroxylates carbon 11a of tetracycline and some analogs.</text>
</comment>